<organism evidence="2 3">
    <name type="scientific">Flagellimonas zhangzhouensis</name>
    <dbReference type="NCBI Taxonomy" id="1073328"/>
    <lineage>
        <taxon>Bacteria</taxon>
        <taxon>Pseudomonadati</taxon>
        <taxon>Bacteroidota</taxon>
        <taxon>Flavobacteriia</taxon>
        <taxon>Flavobacteriales</taxon>
        <taxon>Flavobacteriaceae</taxon>
        <taxon>Flagellimonas</taxon>
    </lineage>
</organism>
<sequence length="78" mass="8981">MGLNCFSIFLVPSFLASEVAISQIFPRFEVQKYVFATYFKTLLTMLFYKGYLTSFFSSTGYTLYIAAIRISLIINTNF</sequence>
<dbReference type="STRING" id="1073328.SAMN05216294_1236"/>
<dbReference type="Proteomes" id="UP000199592">
    <property type="component" value="Unassembled WGS sequence"/>
</dbReference>
<dbReference type="EMBL" id="FNMY01000003">
    <property type="protein sequence ID" value="SDW88380.1"/>
    <property type="molecule type" value="Genomic_DNA"/>
</dbReference>
<feature type="transmembrane region" description="Helical" evidence="1">
    <location>
        <begin position="46"/>
        <end position="68"/>
    </location>
</feature>
<keyword evidence="1" id="KW-0812">Transmembrane</keyword>
<keyword evidence="1" id="KW-1133">Transmembrane helix</keyword>
<keyword evidence="3" id="KW-1185">Reference proteome</keyword>
<evidence type="ECO:0000256" key="1">
    <source>
        <dbReference type="SAM" id="Phobius"/>
    </source>
</evidence>
<evidence type="ECO:0000313" key="2">
    <source>
        <dbReference type="EMBL" id="SDW88380.1"/>
    </source>
</evidence>
<evidence type="ECO:0000313" key="3">
    <source>
        <dbReference type="Proteomes" id="UP000199592"/>
    </source>
</evidence>
<protein>
    <submittedName>
        <fullName evidence="2">Uncharacterized protein</fullName>
    </submittedName>
</protein>
<keyword evidence="1" id="KW-0472">Membrane</keyword>
<proteinExistence type="predicted"/>
<dbReference type="AlphaFoldDB" id="A0A1H2X664"/>
<accession>A0A1H2X664</accession>
<reference evidence="3" key="1">
    <citation type="submission" date="2016-10" db="EMBL/GenBank/DDBJ databases">
        <authorList>
            <person name="Varghese N."/>
            <person name="Submissions S."/>
        </authorList>
    </citation>
    <scope>NUCLEOTIDE SEQUENCE [LARGE SCALE GENOMIC DNA]</scope>
    <source>
        <strain evidence="3">DSM 25030</strain>
    </source>
</reference>
<gene>
    <name evidence="2" type="ORF">SAMN04487892_2616</name>
</gene>
<name>A0A1H2X664_9FLAO</name>